<dbReference type="EMBL" id="AP022565">
    <property type="protein sequence ID" value="BBX27504.1"/>
    <property type="molecule type" value="Genomic_DNA"/>
</dbReference>
<reference evidence="1 2" key="1">
    <citation type="journal article" date="2019" name="Emerg. Microbes Infect.">
        <title>Comprehensive subspecies identification of 175 nontuberculous mycobacteria species based on 7547 genomic profiles.</title>
        <authorList>
            <person name="Matsumoto Y."/>
            <person name="Kinjo T."/>
            <person name="Motooka D."/>
            <person name="Nabeya D."/>
            <person name="Jung N."/>
            <person name="Uechi K."/>
            <person name="Horii T."/>
            <person name="Iida T."/>
            <person name="Fujita J."/>
            <person name="Nakamura S."/>
        </authorList>
    </citation>
    <scope>NUCLEOTIDE SEQUENCE [LARGE SCALE GENOMIC DNA]</scope>
    <source>
        <strain evidence="1 2">JCM 12272</strain>
    </source>
</reference>
<evidence type="ECO:0000313" key="1">
    <source>
        <dbReference type="EMBL" id="BBX27504.1"/>
    </source>
</evidence>
<organism evidence="1 2">
    <name type="scientific">Mycolicibacterium alvei</name>
    <dbReference type="NCBI Taxonomy" id="67081"/>
    <lineage>
        <taxon>Bacteria</taxon>
        <taxon>Bacillati</taxon>
        <taxon>Actinomycetota</taxon>
        <taxon>Actinomycetes</taxon>
        <taxon>Mycobacteriales</taxon>
        <taxon>Mycobacteriaceae</taxon>
        <taxon>Mycolicibacterium</taxon>
    </lineage>
</organism>
<dbReference type="AlphaFoldDB" id="A0A6N4UV22"/>
<name>A0A6N4UV22_9MYCO</name>
<sequence length="121" mass="12846">MLVTGLIIAERASAVDGKLNMTGGVVTSGKRRPGEKIYIPLVLLTQADDNRNDTITVLLHSPDGRVIPISVPVPEVTQSGRDAGFMVHPFGLPPEAPDGRYVFVAGNISVPLTISTVDDKN</sequence>
<evidence type="ECO:0000313" key="2">
    <source>
        <dbReference type="Proteomes" id="UP000466906"/>
    </source>
</evidence>
<dbReference type="KEGG" id="malv:MALV_26290"/>
<protein>
    <submittedName>
        <fullName evidence="1">Uncharacterized protein</fullName>
    </submittedName>
</protein>
<gene>
    <name evidence="1" type="ORF">MALV_26290</name>
</gene>
<dbReference type="Proteomes" id="UP000466906">
    <property type="component" value="Chromosome"/>
</dbReference>
<dbReference type="RefSeq" id="WP_163664535.1">
    <property type="nucleotide sequence ID" value="NZ_AP022565.1"/>
</dbReference>
<keyword evidence="2" id="KW-1185">Reference proteome</keyword>
<proteinExistence type="predicted"/>
<accession>A0A6N4UV22</accession>